<evidence type="ECO:0000313" key="2">
    <source>
        <dbReference type="Proteomes" id="UP000037069"/>
    </source>
</evidence>
<protein>
    <submittedName>
        <fullName evidence="1">Uncharacterized protein</fullName>
    </submittedName>
</protein>
<sequence>MTHVCDSHYLSRFAAFFIDARTKRSVVETVTQAVARRVWQFTVVWQKAFRNDPSAVTTGGVYKGQGRNQRNLTRLAVPLGKAYNSLAATSKGITDLLLPRTSPELSPVVPLRAGCSQSLARYRNKADNLRHELRTAMHHHPSNHEASPMRQSYRSLDLVSFPVLSQIKPQAPLLVLELPRLLAPDLPSNCSSISGLNCSHSDYKTKGPVSLFIVTTSLSVSQAPSPESNPNSPLPVATMVGHYRTIES</sequence>
<dbReference type="Proteomes" id="UP000037069">
    <property type="component" value="Unassembled WGS sequence"/>
</dbReference>
<name>A0A0L0C125_LUCCU</name>
<gene>
    <name evidence="1" type="ORF">FF38_03793</name>
</gene>
<evidence type="ECO:0000313" key="1">
    <source>
        <dbReference type="EMBL" id="KNC26028.1"/>
    </source>
</evidence>
<reference evidence="1 2" key="1">
    <citation type="journal article" date="2015" name="Nat. Commun.">
        <title>Lucilia cuprina genome unlocks parasitic fly biology to underpin future interventions.</title>
        <authorList>
            <person name="Anstead C.A."/>
            <person name="Korhonen P.K."/>
            <person name="Young N.D."/>
            <person name="Hall R.S."/>
            <person name="Jex A.R."/>
            <person name="Murali S.C."/>
            <person name="Hughes D.S."/>
            <person name="Lee S.F."/>
            <person name="Perry T."/>
            <person name="Stroehlein A.J."/>
            <person name="Ansell B.R."/>
            <person name="Breugelmans B."/>
            <person name="Hofmann A."/>
            <person name="Qu J."/>
            <person name="Dugan S."/>
            <person name="Lee S.L."/>
            <person name="Chao H."/>
            <person name="Dinh H."/>
            <person name="Han Y."/>
            <person name="Doddapaneni H.V."/>
            <person name="Worley K.C."/>
            <person name="Muzny D.M."/>
            <person name="Ioannidis P."/>
            <person name="Waterhouse R.M."/>
            <person name="Zdobnov E.M."/>
            <person name="James P.J."/>
            <person name="Bagnall N.H."/>
            <person name="Kotze A.C."/>
            <person name="Gibbs R.A."/>
            <person name="Richards S."/>
            <person name="Batterham P."/>
            <person name="Gasser R.B."/>
        </authorList>
    </citation>
    <scope>NUCLEOTIDE SEQUENCE [LARGE SCALE GENOMIC DNA]</scope>
    <source>
        <strain evidence="1 2">LS</strain>
        <tissue evidence="1">Full body</tissue>
    </source>
</reference>
<accession>A0A0L0C125</accession>
<dbReference type="AlphaFoldDB" id="A0A0L0C125"/>
<organism evidence="1 2">
    <name type="scientific">Lucilia cuprina</name>
    <name type="common">Green bottle fly</name>
    <name type="synonym">Australian sheep blowfly</name>
    <dbReference type="NCBI Taxonomy" id="7375"/>
    <lineage>
        <taxon>Eukaryota</taxon>
        <taxon>Metazoa</taxon>
        <taxon>Ecdysozoa</taxon>
        <taxon>Arthropoda</taxon>
        <taxon>Hexapoda</taxon>
        <taxon>Insecta</taxon>
        <taxon>Pterygota</taxon>
        <taxon>Neoptera</taxon>
        <taxon>Endopterygota</taxon>
        <taxon>Diptera</taxon>
        <taxon>Brachycera</taxon>
        <taxon>Muscomorpha</taxon>
        <taxon>Oestroidea</taxon>
        <taxon>Calliphoridae</taxon>
        <taxon>Luciliinae</taxon>
        <taxon>Lucilia</taxon>
    </lineage>
</organism>
<dbReference type="EMBL" id="JRES01001042">
    <property type="protein sequence ID" value="KNC26028.1"/>
    <property type="molecule type" value="Genomic_DNA"/>
</dbReference>
<comment type="caution">
    <text evidence="1">The sequence shown here is derived from an EMBL/GenBank/DDBJ whole genome shotgun (WGS) entry which is preliminary data.</text>
</comment>
<proteinExistence type="predicted"/>
<keyword evidence="2" id="KW-1185">Reference proteome</keyword>